<sequence>MNDDYMRELNLAAKAWADSFDQGRAGVAAADLVLRNLRHEEPTVELQLRELVTSELTYVLRVDASARTGGDPVTRDQQCGARPDAGEELRHAAARLDQLTSISELSSGGVDRGWPTDAAAALHLASRVSELLVELLAYTTGPVLDNLDRGVVVALPAAGADDIPNQPAVVAHHRRKAATIAGLLGEVAAKLEKPSGHIAHLQHTTNALPGAGRHDGPTLDAEVVLEWRMLGMANESRFHVRVFRPPGERPVVVMGDMDDNRSQSITNTVEEVAAVVAAELFDGAAHDSFRWVVVYPPGKFRGPGSESGVIKAVRFEEPYGRPRWRDCTHDDLVQLVSGAVRIWHSSEYTVPVMTQRDVPILHPETKRYRPCPNSLGSPASSTSTASPPAQAAIGQLPPKKGPWWRCWRGR</sequence>
<gene>
    <name evidence="2" type="ORF">E1218_31490</name>
</gene>
<evidence type="ECO:0000256" key="1">
    <source>
        <dbReference type="SAM" id="MobiDB-lite"/>
    </source>
</evidence>
<feature type="region of interest" description="Disordered" evidence="1">
    <location>
        <begin position="363"/>
        <end position="401"/>
    </location>
</feature>
<evidence type="ECO:0000313" key="2">
    <source>
        <dbReference type="EMBL" id="TDD15424.1"/>
    </source>
</evidence>
<reference evidence="2 3" key="1">
    <citation type="submission" date="2019-02" db="EMBL/GenBank/DDBJ databases">
        <title>Draft genome sequences of novel Actinobacteria.</title>
        <authorList>
            <person name="Sahin N."/>
            <person name="Ay H."/>
            <person name="Saygin H."/>
        </authorList>
    </citation>
    <scope>NUCLEOTIDE SEQUENCE [LARGE SCALE GENOMIC DNA]</scope>
    <source>
        <strain evidence="2 3">16K104</strain>
    </source>
</reference>
<organism evidence="2 3">
    <name type="scientific">Kribbella turkmenica</name>
    <dbReference type="NCBI Taxonomy" id="2530375"/>
    <lineage>
        <taxon>Bacteria</taxon>
        <taxon>Bacillati</taxon>
        <taxon>Actinomycetota</taxon>
        <taxon>Actinomycetes</taxon>
        <taxon>Propionibacteriales</taxon>
        <taxon>Kribbellaceae</taxon>
        <taxon>Kribbella</taxon>
    </lineage>
</organism>
<dbReference type="RefSeq" id="WP_132326692.1">
    <property type="nucleotide sequence ID" value="NZ_SMKR01000201.1"/>
</dbReference>
<feature type="compositionally biased region" description="Low complexity" evidence="1">
    <location>
        <begin position="377"/>
        <end position="392"/>
    </location>
</feature>
<dbReference type="AlphaFoldDB" id="A0A4R4WGP3"/>
<comment type="caution">
    <text evidence="2">The sequence shown here is derived from an EMBL/GenBank/DDBJ whole genome shotgun (WGS) entry which is preliminary data.</text>
</comment>
<dbReference type="Proteomes" id="UP000295172">
    <property type="component" value="Unassembled WGS sequence"/>
</dbReference>
<name>A0A4R4WGP3_9ACTN</name>
<protein>
    <submittedName>
        <fullName evidence="2">Uncharacterized protein</fullName>
    </submittedName>
</protein>
<accession>A0A4R4WGP3</accession>
<keyword evidence="3" id="KW-1185">Reference proteome</keyword>
<evidence type="ECO:0000313" key="3">
    <source>
        <dbReference type="Proteomes" id="UP000295172"/>
    </source>
</evidence>
<dbReference type="EMBL" id="SMKR01000201">
    <property type="protein sequence ID" value="TDD15424.1"/>
    <property type="molecule type" value="Genomic_DNA"/>
</dbReference>
<proteinExistence type="predicted"/>
<dbReference type="OrthoDB" id="5176393at2"/>